<dbReference type="AlphaFoldDB" id="A0A0N4WXJ9"/>
<organism evidence="1">
    <name type="scientific">Haemonchus placei</name>
    <name type="common">Barber's pole worm</name>
    <dbReference type="NCBI Taxonomy" id="6290"/>
    <lineage>
        <taxon>Eukaryota</taxon>
        <taxon>Metazoa</taxon>
        <taxon>Ecdysozoa</taxon>
        <taxon>Nematoda</taxon>
        <taxon>Chromadorea</taxon>
        <taxon>Rhabditida</taxon>
        <taxon>Rhabditina</taxon>
        <taxon>Rhabditomorpha</taxon>
        <taxon>Strongyloidea</taxon>
        <taxon>Trichostrongylidae</taxon>
        <taxon>Haemonchus</taxon>
    </lineage>
</organism>
<reference evidence="1" key="1">
    <citation type="submission" date="2017-02" db="UniProtKB">
        <authorList>
            <consortium name="WormBaseParasite"/>
        </authorList>
    </citation>
    <scope>IDENTIFICATION</scope>
</reference>
<evidence type="ECO:0000313" key="1">
    <source>
        <dbReference type="WBParaSite" id="HPLM_0001654801-mRNA-1"/>
    </source>
</evidence>
<dbReference type="WBParaSite" id="HPLM_0001654801-mRNA-1">
    <property type="protein sequence ID" value="HPLM_0001654801-mRNA-1"/>
    <property type="gene ID" value="HPLM_0001654801"/>
</dbReference>
<accession>A0A0N4WXJ9</accession>
<name>A0A0N4WXJ9_HAEPC</name>
<sequence length="46" mass="5314">LWSVMRTLVSGEKLQKRQGKWRTDKEQALGDQHQFPLLEGTQGANF</sequence>
<protein>
    <submittedName>
        <fullName evidence="1">Transposase</fullName>
    </submittedName>
</protein>
<proteinExistence type="predicted"/>